<evidence type="ECO:0000313" key="1">
    <source>
        <dbReference type="EMBL" id="KAB8186265.1"/>
    </source>
</evidence>
<name>A0A5C4V4V9_9ACTN</name>
<accession>A0A5C4V4V9</accession>
<dbReference type="AlphaFoldDB" id="A0A5C4V4V9"/>
<evidence type="ECO:0000313" key="2">
    <source>
        <dbReference type="Proteomes" id="UP000312512"/>
    </source>
</evidence>
<dbReference type="OrthoDB" id="3480730at2"/>
<accession>A0A5P9YY51</accession>
<organism evidence="1 2">
    <name type="scientific">Nonomuraea phyllanthi</name>
    <dbReference type="NCBI Taxonomy" id="2219224"/>
    <lineage>
        <taxon>Bacteria</taxon>
        <taxon>Bacillati</taxon>
        <taxon>Actinomycetota</taxon>
        <taxon>Actinomycetes</taxon>
        <taxon>Streptosporangiales</taxon>
        <taxon>Streptosporangiaceae</taxon>
        <taxon>Nonomuraea</taxon>
    </lineage>
</organism>
<comment type="caution">
    <text evidence="1">The sequence shown here is derived from an EMBL/GenBank/DDBJ whole genome shotgun (WGS) entry which is preliminary data.</text>
</comment>
<protein>
    <submittedName>
        <fullName evidence="1">Uncharacterized protein</fullName>
    </submittedName>
</protein>
<dbReference type="RefSeq" id="WP_139637697.1">
    <property type="nucleotide sequence ID" value="NZ_CP045572.1"/>
</dbReference>
<reference evidence="1 2" key="1">
    <citation type="submission" date="2019-10" db="EMBL/GenBank/DDBJ databases">
        <title>Nonomuraea sp. nov., isolated from Phyllanthus amarus.</title>
        <authorList>
            <person name="Klykleung N."/>
            <person name="Tanasupawat S."/>
        </authorList>
    </citation>
    <scope>NUCLEOTIDE SEQUENCE [LARGE SCALE GENOMIC DNA]</scope>
    <source>
        <strain evidence="1 2">PA1-10</strain>
    </source>
</reference>
<dbReference type="Proteomes" id="UP000312512">
    <property type="component" value="Unassembled WGS sequence"/>
</dbReference>
<gene>
    <name evidence="1" type="ORF">FH608_046940</name>
</gene>
<keyword evidence="2" id="KW-1185">Reference proteome</keyword>
<proteinExistence type="predicted"/>
<dbReference type="EMBL" id="VDLX02000029">
    <property type="protein sequence ID" value="KAB8186265.1"/>
    <property type="molecule type" value="Genomic_DNA"/>
</dbReference>
<sequence>MPDPDRAAAQAAVARIQRLSDEHWWTLHQVCLLMRSETWVGPAGRRFGDEVHAAERRLRDLLAEAVTDARQKLSTAPGRP</sequence>